<name>A0A433WJI8_9BACT</name>
<reference evidence="1" key="1">
    <citation type="submission" date="2020-05" db="EMBL/GenBank/DDBJ databases">
        <title>Chitinophaga laudate sp. nov., isolated from a tropical peat swamp.</title>
        <authorList>
            <person name="Goh C.B.S."/>
            <person name="Lee M.S."/>
            <person name="Parimannan S."/>
            <person name="Pasbakhsh P."/>
            <person name="Yule C.M."/>
            <person name="Rajandas H."/>
            <person name="Loke S."/>
            <person name="Croft L."/>
            <person name="Tan J.B.L."/>
        </authorList>
    </citation>
    <scope>NUCLEOTIDE SEQUENCE</scope>
    <source>
        <strain evidence="1">Mgbs1</strain>
    </source>
</reference>
<gene>
    <name evidence="1" type="ORF">ECE50_000690</name>
</gene>
<evidence type="ECO:0000313" key="2">
    <source>
        <dbReference type="Proteomes" id="UP000281028"/>
    </source>
</evidence>
<dbReference type="InterPro" id="IPR008928">
    <property type="entry name" value="6-hairpin_glycosidase_sf"/>
</dbReference>
<evidence type="ECO:0000313" key="1">
    <source>
        <dbReference type="EMBL" id="NSL85327.1"/>
    </source>
</evidence>
<accession>A0A433WJI8</accession>
<dbReference type="AlphaFoldDB" id="A0A433WJI8"/>
<dbReference type="EMBL" id="RIAR02000001">
    <property type="protein sequence ID" value="NSL85327.1"/>
    <property type="molecule type" value="Genomic_DNA"/>
</dbReference>
<organism evidence="1 2">
    <name type="scientific">Chitinophaga solisilvae</name>
    <dbReference type="NCBI Taxonomy" id="1233460"/>
    <lineage>
        <taxon>Bacteria</taxon>
        <taxon>Pseudomonadati</taxon>
        <taxon>Bacteroidota</taxon>
        <taxon>Chitinophagia</taxon>
        <taxon>Chitinophagales</taxon>
        <taxon>Chitinophagaceae</taxon>
        <taxon>Chitinophaga</taxon>
    </lineage>
</organism>
<dbReference type="GO" id="GO:0005975">
    <property type="term" value="P:carbohydrate metabolic process"/>
    <property type="evidence" value="ECO:0007669"/>
    <property type="project" value="InterPro"/>
</dbReference>
<dbReference type="InterPro" id="IPR012341">
    <property type="entry name" value="6hp_glycosidase-like_sf"/>
</dbReference>
<dbReference type="OrthoDB" id="2490189at2"/>
<comment type="caution">
    <text evidence="1">The sequence shown here is derived from an EMBL/GenBank/DDBJ whole genome shotgun (WGS) entry which is preliminary data.</text>
</comment>
<protein>
    <submittedName>
        <fullName evidence="1">Uncharacterized protein</fullName>
    </submittedName>
</protein>
<proteinExistence type="predicted"/>
<dbReference type="Gene3D" id="1.50.10.10">
    <property type="match status" value="1"/>
</dbReference>
<sequence length="659" mass="73025">MRKIISALTVLAVVCSTGMAQSLRWQLTPERTIRWKVQPGPAHRDHIEMSGRQLSGIITYGADDKGLLVLHKQLVFPMLRTVPNNTHASLRTTFDSTAIPAAAAGGVPLQLYPVAVELDGVLQITSRSNSDITVKDILYPSVDKPVFIQWRQFENRGSSACTLQLDSLSVERYTAAEKGVYGVYLITATGSRAGTFRLQPGEKLEVAYMYSARVVSAPSAYYSAAYELQRRRMFVQSLQENLVLETPDDTLNEGFSFAKIRAAESIYDTRGGLMHGPGGGAYYAAIWANDQAEYANPFFPFLGDAAGNESATNSFRLFATYMNDRYKPIPSSIIAEGAGIWNGAGDRGDQAMIAYGAARYALASGDTAVAQQLYPLIQWCLRYLEGKRRPDGIITSDSDELEGRFPAGKANLSTNSLAYGAYESAACLAAALGHKDTAAAWEQSARVLADAIERYFGHRVQGFDTYRYYEENTILRSWICLPLSMGIFTRRDATIQALLSPALWSPNGVLTAAGDHTFWDRSTLYALRGMFFAGATDTALSAFAYYTRQRLLGEHVPYPVEAWPEGNQRHLSAESALYCRTVTEGLFGIVPTGLRQFTMRPRLPARWNHMALRHIRAFQSDLDISVKRQGKSFLITVTNKRKEIYRSAWNGKDIITIKI</sequence>
<dbReference type="Proteomes" id="UP000281028">
    <property type="component" value="Unassembled WGS sequence"/>
</dbReference>
<dbReference type="SUPFAM" id="SSF48208">
    <property type="entry name" value="Six-hairpin glycosidases"/>
    <property type="match status" value="1"/>
</dbReference>
<keyword evidence="2" id="KW-1185">Reference proteome</keyword>